<dbReference type="EMBL" id="CM042054">
    <property type="protein sequence ID" value="KAI3707106.1"/>
    <property type="molecule type" value="Genomic_DNA"/>
</dbReference>
<proteinExistence type="predicted"/>
<dbReference type="Proteomes" id="UP001055879">
    <property type="component" value="Linkage Group LG08"/>
</dbReference>
<evidence type="ECO:0000313" key="2">
    <source>
        <dbReference type="Proteomes" id="UP001055879"/>
    </source>
</evidence>
<name>A0ACB9AAU1_ARCLA</name>
<organism evidence="1 2">
    <name type="scientific">Arctium lappa</name>
    <name type="common">Greater burdock</name>
    <name type="synonym">Lappa major</name>
    <dbReference type="NCBI Taxonomy" id="4217"/>
    <lineage>
        <taxon>Eukaryota</taxon>
        <taxon>Viridiplantae</taxon>
        <taxon>Streptophyta</taxon>
        <taxon>Embryophyta</taxon>
        <taxon>Tracheophyta</taxon>
        <taxon>Spermatophyta</taxon>
        <taxon>Magnoliopsida</taxon>
        <taxon>eudicotyledons</taxon>
        <taxon>Gunneridae</taxon>
        <taxon>Pentapetalae</taxon>
        <taxon>asterids</taxon>
        <taxon>campanulids</taxon>
        <taxon>Asterales</taxon>
        <taxon>Asteraceae</taxon>
        <taxon>Carduoideae</taxon>
        <taxon>Cardueae</taxon>
        <taxon>Arctiinae</taxon>
        <taxon>Arctium</taxon>
    </lineage>
</organism>
<reference evidence="1 2" key="2">
    <citation type="journal article" date="2022" name="Mol. Ecol. Resour.">
        <title>The genomes of chicory, endive, great burdock and yacon provide insights into Asteraceae paleo-polyploidization history and plant inulin production.</title>
        <authorList>
            <person name="Fan W."/>
            <person name="Wang S."/>
            <person name="Wang H."/>
            <person name="Wang A."/>
            <person name="Jiang F."/>
            <person name="Liu H."/>
            <person name="Zhao H."/>
            <person name="Xu D."/>
            <person name="Zhang Y."/>
        </authorList>
    </citation>
    <scope>NUCLEOTIDE SEQUENCE [LARGE SCALE GENOMIC DNA]</scope>
    <source>
        <strain evidence="2">cv. Niubang</strain>
    </source>
</reference>
<protein>
    <submittedName>
        <fullName evidence="1">Uncharacterized protein</fullName>
    </submittedName>
</protein>
<gene>
    <name evidence="1" type="ORF">L6452_25327</name>
</gene>
<accession>A0ACB9AAU1</accession>
<comment type="caution">
    <text evidence="1">The sequence shown here is derived from an EMBL/GenBank/DDBJ whole genome shotgun (WGS) entry which is preliminary data.</text>
</comment>
<evidence type="ECO:0000313" key="1">
    <source>
        <dbReference type="EMBL" id="KAI3707106.1"/>
    </source>
</evidence>
<reference evidence="2" key="1">
    <citation type="journal article" date="2022" name="Mol. Ecol. Resour.">
        <title>The genomes of chicory, endive, great burdock and yacon provide insights into Asteraceae palaeo-polyploidization history and plant inulin production.</title>
        <authorList>
            <person name="Fan W."/>
            <person name="Wang S."/>
            <person name="Wang H."/>
            <person name="Wang A."/>
            <person name="Jiang F."/>
            <person name="Liu H."/>
            <person name="Zhao H."/>
            <person name="Xu D."/>
            <person name="Zhang Y."/>
        </authorList>
    </citation>
    <scope>NUCLEOTIDE SEQUENCE [LARGE SCALE GENOMIC DNA]</scope>
    <source>
        <strain evidence="2">cv. Niubang</strain>
    </source>
</reference>
<sequence length="276" mass="30812">MQENTINPHAIDSISDSIRSSLSNLILRGGNTSTLDSIFSHSSSSSSLGEVSATGSSIYLQQRDRILKFSSNFDTTTQMMTRSPIGFYEQQWSNLYKKKLYRGVRQRQWGKWVAEIRLPQNRMRVWLGTYETAEMAAYAYDRAAYKLRGEYARLNFPNVKDLGMIGDGRKLNALKTAVDNKIQAICQKVKREKAKKKKAERDVGNSTAESGGGGGDSCSGNSTSESSVWEEGVWKCENSQSECCFSGELTVAEMGGWSLARMPSYDLDLIWEVLAN</sequence>
<keyword evidence="2" id="KW-1185">Reference proteome</keyword>